<keyword evidence="4" id="KW-0131">Cell cycle</keyword>
<dbReference type="Proteomes" id="UP000323000">
    <property type="component" value="Chromosome 10"/>
</dbReference>
<comment type="caution">
    <text evidence="6">The sequence shown here is derived from an EMBL/GenBank/DDBJ whole genome shotgun (WGS) entry which is preliminary data.</text>
</comment>
<evidence type="ECO:0000256" key="2">
    <source>
        <dbReference type="ARBA" id="ARBA00022618"/>
    </source>
</evidence>
<dbReference type="OrthoDB" id="5590282at2759"/>
<keyword evidence="2" id="KW-0132">Cell division</keyword>
<dbReference type="FunFam" id="1.10.472.10:FF:000070">
    <property type="entry name" value="CYCLIN D32"/>
    <property type="match status" value="1"/>
</dbReference>
<dbReference type="Pfam" id="PF00134">
    <property type="entry name" value="Cyclin_N"/>
    <property type="match status" value="1"/>
</dbReference>
<dbReference type="EMBL" id="VAHF01000010">
    <property type="protein sequence ID" value="TXG53350.1"/>
    <property type="molecule type" value="Genomic_DNA"/>
</dbReference>
<gene>
    <name evidence="6" type="ORF">EZV62_022519</name>
</gene>
<name>A0A5C7H8K4_9ROSI</name>
<reference evidence="7" key="1">
    <citation type="journal article" date="2019" name="Gigascience">
        <title>De novo genome assembly of the endangered Acer yangbiense, a plant species with extremely small populations endemic to Yunnan Province, China.</title>
        <authorList>
            <person name="Yang J."/>
            <person name="Wariss H.M."/>
            <person name="Tao L."/>
            <person name="Zhang R."/>
            <person name="Yun Q."/>
            <person name="Hollingsworth P."/>
            <person name="Dao Z."/>
            <person name="Luo G."/>
            <person name="Guo H."/>
            <person name="Ma Y."/>
            <person name="Sun W."/>
        </authorList>
    </citation>
    <scope>NUCLEOTIDE SEQUENCE [LARGE SCALE GENOMIC DNA]</scope>
    <source>
        <strain evidence="7">cv. Malutang</strain>
    </source>
</reference>
<evidence type="ECO:0000259" key="5">
    <source>
        <dbReference type="SMART" id="SM01332"/>
    </source>
</evidence>
<comment type="similarity">
    <text evidence="1">Belongs to the cyclin family. Cyclin D subfamily.</text>
</comment>
<dbReference type="InterPro" id="IPR006671">
    <property type="entry name" value="Cyclin_N"/>
</dbReference>
<dbReference type="InterPro" id="IPR039361">
    <property type="entry name" value="Cyclin"/>
</dbReference>
<evidence type="ECO:0000313" key="7">
    <source>
        <dbReference type="Proteomes" id="UP000323000"/>
    </source>
</evidence>
<dbReference type="CDD" id="cd20544">
    <property type="entry name" value="CYCLIN_AtCycD-like_rpt2"/>
    <property type="match status" value="1"/>
</dbReference>
<proteinExistence type="inferred from homology"/>
<evidence type="ECO:0000313" key="6">
    <source>
        <dbReference type="EMBL" id="TXG53350.1"/>
    </source>
</evidence>
<evidence type="ECO:0000256" key="1">
    <source>
        <dbReference type="ARBA" id="ARBA00009065"/>
    </source>
</evidence>
<dbReference type="Pfam" id="PF02984">
    <property type="entry name" value="Cyclin_C"/>
    <property type="match status" value="1"/>
</dbReference>
<dbReference type="SMART" id="SM01332">
    <property type="entry name" value="Cyclin_C"/>
    <property type="match status" value="1"/>
</dbReference>
<sequence>MTQLAAVACLSLAAKVEETQVPLLLDLQAEDAKYVFEAKTIQRMELLLLLTLKWTMNPVTPISFFDHIVRRLGLKTRLHWEFLRRCERLLLSIITDSRFMCYLPSILATATMMHVIKEVEPYNHVEYQNQLMGVLKISEDKVNECYTFILELSSSHGSWNHHKRKHVSLPGSPSGVIDATFSCDSSNDSWALASSVSSSLEPRFKRNRAHVQQMRLPSLIRTFVDKSVSDFTITKYRPHLSFKHQLSLFPSLSLPQSSRFFNLASHQKSSIANPFPPPSPAILFLQKAKKPSRFVNPDGSGCSDEGRDLPLMVSDLDNGHLGFALRCLLKFLVGVVTTHSPAVTNGD</sequence>
<dbReference type="PANTHER" id="PTHR10177">
    <property type="entry name" value="CYCLINS"/>
    <property type="match status" value="1"/>
</dbReference>
<dbReference type="AlphaFoldDB" id="A0A5C7H8K4"/>
<keyword evidence="7" id="KW-1185">Reference proteome</keyword>
<evidence type="ECO:0000256" key="3">
    <source>
        <dbReference type="ARBA" id="ARBA00023127"/>
    </source>
</evidence>
<protein>
    <recommendedName>
        <fullName evidence="5">Cyclin C-terminal domain-containing protein</fullName>
    </recommendedName>
</protein>
<accession>A0A5C7H8K4</accession>
<dbReference type="InterPro" id="IPR004367">
    <property type="entry name" value="Cyclin_C-dom"/>
</dbReference>
<organism evidence="6 7">
    <name type="scientific">Acer yangbiense</name>
    <dbReference type="NCBI Taxonomy" id="1000413"/>
    <lineage>
        <taxon>Eukaryota</taxon>
        <taxon>Viridiplantae</taxon>
        <taxon>Streptophyta</taxon>
        <taxon>Embryophyta</taxon>
        <taxon>Tracheophyta</taxon>
        <taxon>Spermatophyta</taxon>
        <taxon>Magnoliopsida</taxon>
        <taxon>eudicotyledons</taxon>
        <taxon>Gunneridae</taxon>
        <taxon>Pentapetalae</taxon>
        <taxon>rosids</taxon>
        <taxon>malvids</taxon>
        <taxon>Sapindales</taxon>
        <taxon>Sapindaceae</taxon>
        <taxon>Hippocastanoideae</taxon>
        <taxon>Acereae</taxon>
        <taxon>Acer</taxon>
    </lineage>
</organism>
<keyword evidence="3" id="KW-0195">Cyclin</keyword>
<dbReference type="GO" id="GO:0010444">
    <property type="term" value="P:guard mother cell differentiation"/>
    <property type="evidence" value="ECO:0007669"/>
    <property type="project" value="UniProtKB-ARBA"/>
</dbReference>
<dbReference type="Gene3D" id="1.10.472.10">
    <property type="entry name" value="Cyclin-like"/>
    <property type="match status" value="2"/>
</dbReference>
<dbReference type="GO" id="GO:0048316">
    <property type="term" value="P:seed development"/>
    <property type="evidence" value="ECO:0007669"/>
    <property type="project" value="UniProtKB-ARBA"/>
</dbReference>
<dbReference type="SUPFAM" id="SSF47954">
    <property type="entry name" value="Cyclin-like"/>
    <property type="match status" value="2"/>
</dbReference>
<dbReference type="InterPro" id="IPR036915">
    <property type="entry name" value="Cyclin-like_sf"/>
</dbReference>
<dbReference type="GO" id="GO:0051301">
    <property type="term" value="P:cell division"/>
    <property type="evidence" value="ECO:0007669"/>
    <property type="project" value="UniProtKB-KW"/>
</dbReference>
<feature type="domain" description="Cyclin C-terminal" evidence="5">
    <location>
        <begin position="59"/>
        <end position="173"/>
    </location>
</feature>
<evidence type="ECO:0000256" key="4">
    <source>
        <dbReference type="ARBA" id="ARBA00023306"/>
    </source>
</evidence>